<dbReference type="InterPro" id="IPR036055">
    <property type="entry name" value="LDL_receptor-like_sf"/>
</dbReference>
<feature type="transmembrane region" description="Helical" evidence="4">
    <location>
        <begin position="1062"/>
        <end position="1086"/>
    </location>
</feature>
<feature type="domain" description="MAM" evidence="6">
    <location>
        <begin position="266"/>
        <end position="427"/>
    </location>
</feature>
<feature type="signal peptide" evidence="5">
    <location>
        <begin position="1"/>
        <end position="20"/>
    </location>
</feature>
<dbReference type="EMBL" id="JAIZAY010000001">
    <property type="protein sequence ID" value="KAJ8048135.1"/>
    <property type="molecule type" value="Genomic_DNA"/>
</dbReference>
<evidence type="ECO:0000259" key="6">
    <source>
        <dbReference type="PROSITE" id="PS50060"/>
    </source>
</evidence>
<feature type="disulfide bond" evidence="2">
    <location>
        <begin position="906"/>
        <end position="921"/>
    </location>
</feature>
<evidence type="ECO:0000256" key="2">
    <source>
        <dbReference type="PROSITE-ProRule" id="PRU00124"/>
    </source>
</evidence>
<keyword evidence="5" id="KW-0732">Signal</keyword>
<evidence type="ECO:0000313" key="8">
    <source>
        <dbReference type="Proteomes" id="UP001152320"/>
    </source>
</evidence>
<dbReference type="GO" id="GO:0016020">
    <property type="term" value="C:membrane"/>
    <property type="evidence" value="ECO:0007669"/>
    <property type="project" value="InterPro"/>
</dbReference>
<feature type="disulfide bond" evidence="2">
    <location>
        <begin position="456"/>
        <end position="474"/>
    </location>
</feature>
<feature type="domain" description="MAM" evidence="6">
    <location>
        <begin position="485"/>
        <end position="650"/>
    </location>
</feature>
<evidence type="ECO:0000256" key="3">
    <source>
        <dbReference type="SAM" id="MobiDB-lite"/>
    </source>
</evidence>
<dbReference type="PANTHER" id="PTHR23282">
    <property type="entry name" value="APICAL ENDOSOMAL GLYCOPROTEIN PRECURSOR"/>
    <property type="match status" value="1"/>
</dbReference>
<feature type="region of interest" description="Disordered" evidence="3">
    <location>
        <begin position="721"/>
        <end position="742"/>
    </location>
</feature>
<dbReference type="SUPFAM" id="SSF57424">
    <property type="entry name" value="LDL receptor-like module"/>
    <property type="match status" value="6"/>
</dbReference>
<protein>
    <submittedName>
        <fullName evidence="7">MAM and LDL-receptor class A domain-containing protein 2</fullName>
    </submittedName>
</protein>
<feature type="domain" description="MAM" evidence="6">
    <location>
        <begin position="56"/>
        <end position="220"/>
    </location>
</feature>
<comment type="caution">
    <text evidence="7">The sequence shown here is derived from an EMBL/GenBank/DDBJ whole genome shotgun (WGS) entry which is preliminary data.</text>
</comment>
<feature type="disulfide bond" evidence="2">
    <location>
        <begin position="449"/>
        <end position="461"/>
    </location>
</feature>
<keyword evidence="1 2" id="KW-1015">Disulfide bond</keyword>
<dbReference type="Gene3D" id="2.60.120.200">
    <property type="match status" value="4"/>
</dbReference>
<feature type="region of interest" description="Disordered" evidence="3">
    <location>
        <begin position="1096"/>
        <end position="1115"/>
    </location>
</feature>
<dbReference type="InterPro" id="IPR002172">
    <property type="entry name" value="LDrepeatLR_classA_rpt"/>
</dbReference>
<dbReference type="PROSITE" id="PS50068">
    <property type="entry name" value="LDLRA_2"/>
    <property type="match status" value="7"/>
</dbReference>
<dbReference type="PRINTS" id="PR00261">
    <property type="entry name" value="LDLRECEPTOR"/>
</dbReference>
<evidence type="ECO:0000313" key="7">
    <source>
        <dbReference type="EMBL" id="KAJ8048135.1"/>
    </source>
</evidence>
<feature type="domain" description="MAM" evidence="6">
    <location>
        <begin position="699"/>
        <end position="862"/>
    </location>
</feature>
<name>A0A9Q1HJL2_HOLLE</name>
<dbReference type="SMART" id="SM00192">
    <property type="entry name" value="LDLa"/>
    <property type="match status" value="7"/>
</dbReference>
<dbReference type="PROSITE" id="PS01209">
    <property type="entry name" value="LDLRA_1"/>
    <property type="match status" value="3"/>
</dbReference>
<reference evidence="7" key="1">
    <citation type="submission" date="2021-10" db="EMBL/GenBank/DDBJ databases">
        <title>Tropical sea cucumber genome reveals ecological adaptation and Cuvierian tubules defense mechanism.</title>
        <authorList>
            <person name="Chen T."/>
        </authorList>
    </citation>
    <scope>NUCLEOTIDE SEQUENCE</scope>
    <source>
        <strain evidence="7">Nanhai2018</strain>
        <tissue evidence="7">Muscle</tissue>
    </source>
</reference>
<keyword evidence="8" id="KW-1185">Reference proteome</keyword>
<keyword evidence="4" id="KW-0812">Transmembrane</keyword>
<feature type="disulfide bond" evidence="2">
    <location>
        <begin position="659"/>
        <end position="671"/>
    </location>
</feature>
<dbReference type="PANTHER" id="PTHR23282:SF149">
    <property type="entry name" value="MAM DOMAIN-CONTAINING PROTEIN"/>
    <property type="match status" value="1"/>
</dbReference>
<dbReference type="SUPFAM" id="SSF49899">
    <property type="entry name" value="Concanavalin A-like lectins/glucanases"/>
    <property type="match status" value="4"/>
</dbReference>
<evidence type="ECO:0000256" key="5">
    <source>
        <dbReference type="SAM" id="SignalP"/>
    </source>
</evidence>
<comment type="caution">
    <text evidence="2">Lacks conserved residue(s) required for the propagation of feature annotation.</text>
</comment>
<dbReference type="OrthoDB" id="412155at2759"/>
<feature type="disulfide bond" evidence="2">
    <location>
        <begin position="39"/>
        <end position="54"/>
    </location>
</feature>
<dbReference type="Proteomes" id="UP001152320">
    <property type="component" value="Chromosome 1"/>
</dbReference>
<proteinExistence type="predicted"/>
<evidence type="ECO:0000256" key="1">
    <source>
        <dbReference type="ARBA" id="ARBA00023157"/>
    </source>
</evidence>
<dbReference type="PROSITE" id="PS50060">
    <property type="entry name" value="MAM_2"/>
    <property type="match status" value="4"/>
</dbReference>
<dbReference type="InterPro" id="IPR023415">
    <property type="entry name" value="LDLR_class-A_CS"/>
</dbReference>
<feature type="disulfide bond" evidence="2">
    <location>
        <begin position="1041"/>
        <end position="1056"/>
    </location>
</feature>
<organism evidence="7 8">
    <name type="scientific">Holothuria leucospilota</name>
    <name type="common">Black long sea cucumber</name>
    <name type="synonym">Mertensiothuria leucospilota</name>
    <dbReference type="NCBI Taxonomy" id="206669"/>
    <lineage>
        <taxon>Eukaryota</taxon>
        <taxon>Metazoa</taxon>
        <taxon>Echinodermata</taxon>
        <taxon>Eleutherozoa</taxon>
        <taxon>Echinozoa</taxon>
        <taxon>Holothuroidea</taxon>
        <taxon>Aspidochirotacea</taxon>
        <taxon>Aspidochirotida</taxon>
        <taxon>Holothuriidae</taxon>
        <taxon>Holothuria</taxon>
    </lineage>
</organism>
<dbReference type="AlphaFoldDB" id="A0A9Q1HJL2"/>
<accession>A0A9Q1HJL2</accession>
<dbReference type="Gene3D" id="4.10.400.10">
    <property type="entry name" value="Low-density Lipoprotein Receptor"/>
    <property type="match status" value="6"/>
</dbReference>
<dbReference type="CDD" id="cd00112">
    <property type="entry name" value="LDLa"/>
    <property type="match status" value="5"/>
</dbReference>
<dbReference type="Pfam" id="PF00057">
    <property type="entry name" value="Ldl_recept_a"/>
    <property type="match status" value="5"/>
</dbReference>
<dbReference type="CDD" id="cd06263">
    <property type="entry name" value="MAM"/>
    <property type="match status" value="4"/>
</dbReference>
<feature type="disulfide bond" evidence="2">
    <location>
        <begin position="468"/>
        <end position="483"/>
    </location>
</feature>
<keyword evidence="4" id="KW-1133">Transmembrane helix</keyword>
<dbReference type="SMART" id="SM00137">
    <property type="entry name" value="MAM"/>
    <property type="match status" value="4"/>
</dbReference>
<dbReference type="Pfam" id="PF00629">
    <property type="entry name" value="MAM"/>
    <property type="match status" value="4"/>
</dbReference>
<feature type="disulfide bond" evidence="2">
    <location>
        <begin position="666"/>
        <end position="684"/>
    </location>
</feature>
<dbReference type="InterPro" id="IPR000998">
    <property type="entry name" value="MAM_dom"/>
</dbReference>
<dbReference type="InterPro" id="IPR013320">
    <property type="entry name" value="ConA-like_dom_sf"/>
</dbReference>
<feature type="disulfide bond" evidence="2">
    <location>
        <begin position="971"/>
        <end position="986"/>
    </location>
</feature>
<evidence type="ECO:0000256" key="4">
    <source>
        <dbReference type="SAM" id="Phobius"/>
    </source>
</evidence>
<sequence length="1115" mass="123296">MANTLVLILMFTFAGISVEAQCDFNCASGGGCIPNSKICDFRLDCADGSDEADCPSVCDFEDGMCGWTQNTDDDFDWRVRNSASSTPPGFLGPSEDHTSNSLSGTYLYVDGVYTNVSSNTRITSPTFKKAARTCKVAVWHHFFGVEYGDLEIFQVTQGGRKLLLKVTDDVRSLLKWFYSEVYVDPCVENFQIIMEAQDRQKLPQEGGIAIDDISFIDCGIDTSTVTCPADNNQCSSGQCYHSDYQCDFTTDCCGELTDESSCGSYKMCDFENGWCDFVQLTDDDFDWRRHQGSTSSDNTGPSVDHTTGTSQGYYIYTDVSRPVRPYDYASIASYVIAGNPTNCKVKFWYHMKGDFIGRLDVGTRESINGPFHRIWEQREDQHEPWIFQVVEISRENDFQVVFKSSRGLTAYGDISLDDISFTPGCVAAGRNLPVHTTQKPPFTLPGGDCGATQYQCENGQCVRGDAFCDFNYDCDDGSDEITCPVGCSFEYDLCYWTQDPDDDGNWKIRTAQTDMDLDFNGPVDDHTTGGGRGKYLYVEAGPLPTQGAKTRLISPVFRQASRACRFTLWFYMFGAEYGDIEIFVKTSSGERKLRKIVEDLPHYNKWLREEADIDACTENFQIVVQAEDEQIIPANSGFAIDDFLFLDCGAPIPVAGGACGLREAQCANGVCYPADQQCDFSLDCCDGTDELPSHCLNYNMCNFETDFCDWQNLNDDEFDWQRDKGGTSSGNTGPGRDHTTKSSSGYYLYTEVDRPIRNGDRARLGSFTIYATITQLCSMRFYYHLNGNGIGTLNIYTRQAVNGPLDKVWSLDTQKGDTWFYGSVTFTIQNVAFQVIIEGVRGLTQKGDMAIDDISFSTGCGQSPYPLPIVSTTAYTGSTRPPSPPCNSKQWLCPVEYTCIPNSKRCNDVEDCMDGSDEDDCDGCCGQSTSSLPVVSTTEYTGSTRPPAPPCNSKQWLCPVEYTCIPKSKRCNDVDDCMDGSDEDDCDDCCGQSTSPLSTRSLPAVSTTAYTGSTRSPSPPCNSTQWLCPVEYTCIPKSKRCNDVEDCTDGSDEDDCDDSNGLAIAMGVIFGTLILVIIIGGVYFLMTKRRKSVLSSNTSSLGVENPTYKSSDQIL</sequence>
<feature type="chain" id="PRO_5040109793" evidence="5">
    <location>
        <begin position="21"/>
        <end position="1115"/>
    </location>
</feature>
<gene>
    <name evidence="7" type="ORF">HOLleu_00313</name>
</gene>
<feature type="disulfide bond" evidence="2">
    <location>
        <begin position="227"/>
        <end position="239"/>
    </location>
</feature>
<dbReference type="InterPro" id="IPR051560">
    <property type="entry name" value="MAM_domain-containing"/>
</dbReference>
<keyword evidence="4" id="KW-0472">Membrane</keyword>